<reference evidence="3" key="1">
    <citation type="journal article" date="2024" name="IScience">
        <title>Strigolactones Initiate the Formation of Haustorium-like Structures in Castilleja.</title>
        <authorList>
            <person name="Buerger M."/>
            <person name="Peterson D."/>
            <person name="Chory J."/>
        </authorList>
    </citation>
    <scope>NUCLEOTIDE SEQUENCE [LARGE SCALE GENOMIC DNA]</scope>
</reference>
<evidence type="ECO:0000313" key="2">
    <source>
        <dbReference type="EMBL" id="KAL3634399.1"/>
    </source>
</evidence>
<evidence type="ECO:0000256" key="1">
    <source>
        <dbReference type="SAM" id="Coils"/>
    </source>
</evidence>
<keyword evidence="1" id="KW-0175">Coiled coil</keyword>
<dbReference type="AlphaFoldDB" id="A0ABD3CZ93"/>
<organism evidence="2 3">
    <name type="scientific">Castilleja foliolosa</name>
    <dbReference type="NCBI Taxonomy" id="1961234"/>
    <lineage>
        <taxon>Eukaryota</taxon>
        <taxon>Viridiplantae</taxon>
        <taxon>Streptophyta</taxon>
        <taxon>Embryophyta</taxon>
        <taxon>Tracheophyta</taxon>
        <taxon>Spermatophyta</taxon>
        <taxon>Magnoliopsida</taxon>
        <taxon>eudicotyledons</taxon>
        <taxon>Gunneridae</taxon>
        <taxon>Pentapetalae</taxon>
        <taxon>asterids</taxon>
        <taxon>lamiids</taxon>
        <taxon>Lamiales</taxon>
        <taxon>Orobanchaceae</taxon>
        <taxon>Pedicularideae</taxon>
        <taxon>Castillejinae</taxon>
        <taxon>Castilleja</taxon>
    </lineage>
</organism>
<protein>
    <submittedName>
        <fullName evidence="2">Uncharacterized protein</fullName>
    </submittedName>
</protein>
<evidence type="ECO:0000313" key="3">
    <source>
        <dbReference type="Proteomes" id="UP001632038"/>
    </source>
</evidence>
<dbReference type="PANTHER" id="PTHR37076:SF4">
    <property type="entry name" value="HISTONE-LYSINE N-METHYLTRANSFERASE, H3 LYSINE-79 SPECIFIC-LIKE"/>
    <property type="match status" value="1"/>
</dbReference>
<gene>
    <name evidence="2" type="ORF">CASFOL_021453</name>
</gene>
<dbReference type="EMBL" id="JAVIJP010000028">
    <property type="protein sequence ID" value="KAL3634399.1"/>
    <property type="molecule type" value="Genomic_DNA"/>
</dbReference>
<comment type="caution">
    <text evidence="2">The sequence shown here is derived from an EMBL/GenBank/DDBJ whole genome shotgun (WGS) entry which is preliminary data.</text>
</comment>
<accession>A0ABD3CZ93</accession>
<dbReference type="PANTHER" id="PTHR37076">
    <property type="entry name" value="HISTONE-LYSINE N-METHYLTRANSFERASE, H3 LYSINE-79 SPECIFIC-LIKE-RELATED"/>
    <property type="match status" value="1"/>
</dbReference>
<feature type="coiled-coil region" evidence="1">
    <location>
        <begin position="221"/>
        <end position="321"/>
    </location>
</feature>
<dbReference type="Proteomes" id="UP001632038">
    <property type="component" value="Unassembled WGS sequence"/>
</dbReference>
<keyword evidence="3" id="KW-1185">Reference proteome</keyword>
<name>A0ABD3CZ93_9LAMI</name>
<sequence length="402" mass="47458">MTPQPQPRRKKWTEAEERTLIDKYGLMACDGILSKMKTREKKYKPIALHVNSTHHARNPVLYPWQWTWKDVSTKVQNMRHQYVLVKQKIKKHDSPIDAEEFDWMEGITHWSNFLRYKEVFGDIPLVFTSNGNGGFEGGDGGHEMDVIPFGQDFVGGIENGEMGLEFEYEGDEGEENFQNVGSKTDAFICEDIDEPGSSDMRKKRKVLKGAWGFLVNQVGQLKEMEARFEQREAERELERLRRENIRAEVEKERERKWGEMEKERDKLRRQWIQELGVVKRENEERERMRREEELMHEREWEERLERRRSEWKKRMDEMMSQHRVEMGQVQARILHDQQNLTSQFIGMVSQWTGHPAGLSDHTGASGHYLSQMMQNLHHVNGMVHGDAQVEGDNQEDQFIVDG</sequence>
<proteinExistence type="predicted"/>